<dbReference type="InterPro" id="IPR051262">
    <property type="entry name" value="SMP-30/CGR1_Lactonase"/>
</dbReference>
<gene>
    <name evidence="4" type="ordered locus">Psta_4204</name>
</gene>
<evidence type="ECO:0000259" key="2">
    <source>
        <dbReference type="Pfam" id="PF03781"/>
    </source>
</evidence>
<name>D2R403_PIRSD</name>
<dbReference type="SUPFAM" id="SSF56436">
    <property type="entry name" value="C-type lectin-like"/>
    <property type="match status" value="1"/>
</dbReference>
<dbReference type="InterPro" id="IPR005532">
    <property type="entry name" value="SUMF_dom"/>
</dbReference>
<proteinExistence type="predicted"/>
<sequence>MQLVALSLVMISLIAGDQEAEKALAKPLDAERAILQRCVKEMVLIQPGQGEFPASELAPFRISQFEVTQELYEIIARGNPSRWKGPRNSAEMFSVGEAEEFLKRLTARLQHEKLITADQAARLPTEAQWRYAAAGGTSTKFSFGDDATKIDDYCWYTGNAAGNDPAVGAKKPNPFGLYDMHGYLREMCAGVWKSADGKTIDEKQIAVLGGSWKDSADECATAARQPFAIDARDDAVGLRIVISPVAAVADAAELSPILESKKLELLWADGEFTEGPAALADGKIVFSDIGNKMYVFDPKSKETKVFRDPSRRSNGLIVDSKNRIIACEGANTGGGRQISVFTITGDQLEVTTLADQFEGRKFNSPNDIALDAEENIYFTDPRYVGDEPRELEYEGIFRVTPEGKVALATREVSKPNGIVYLAKSKSFAVSENNPMGQRRLLEMKQNDDGTLTIAKVLYTFESGRGIDGMTVDSEGRIYATAGTGDRAGVHVFSPSGKLLGVIRTPGDPTNCEFGRAGEASVLYITSAVSKKSDGKYGLFRVEVAGKRADR</sequence>
<evidence type="ECO:0000313" key="4">
    <source>
        <dbReference type="EMBL" id="ADB18852.1"/>
    </source>
</evidence>
<protein>
    <submittedName>
        <fullName evidence="4">SMP-30/Gluconolaconase/LRE domain protein</fullName>
    </submittedName>
</protein>
<dbReference type="Gene3D" id="2.120.10.30">
    <property type="entry name" value="TolB, C-terminal domain"/>
    <property type="match status" value="1"/>
</dbReference>
<dbReference type="SUPFAM" id="SSF63829">
    <property type="entry name" value="Calcium-dependent phosphotriesterase"/>
    <property type="match status" value="1"/>
</dbReference>
<dbReference type="OrthoDB" id="272794at2"/>
<evidence type="ECO:0000259" key="3">
    <source>
        <dbReference type="Pfam" id="PF08450"/>
    </source>
</evidence>
<dbReference type="PANTHER" id="PTHR47572:SF4">
    <property type="entry name" value="LACTONASE DRP35"/>
    <property type="match status" value="1"/>
</dbReference>
<dbReference type="Pfam" id="PF08450">
    <property type="entry name" value="SGL"/>
    <property type="match status" value="1"/>
</dbReference>
<dbReference type="PANTHER" id="PTHR47572">
    <property type="entry name" value="LIPOPROTEIN-RELATED"/>
    <property type="match status" value="1"/>
</dbReference>
<dbReference type="AlphaFoldDB" id="D2R403"/>
<dbReference type="Gene3D" id="3.90.1580.10">
    <property type="entry name" value="paralog of FGE (formylglycine-generating enzyme)"/>
    <property type="match status" value="1"/>
</dbReference>
<accession>D2R403</accession>
<dbReference type="InterPro" id="IPR011042">
    <property type="entry name" value="6-blade_b-propeller_TolB-like"/>
</dbReference>
<reference evidence="4 5" key="1">
    <citation type="journal article" date="2009" name="Stand. Genomic Sci.">
        <title>Complete genome sequence of Pirellula staleyi type strain (ATCC 27377).</title>
        <authorList>
            <person name="Clum A."/>
            <person name="Tindall B.J."/>
            <person name="Sikorski J."/>
            <person name="Ivanova N."/>
            <person name="Mavrommatis K."/>
            <person name="Lucas S."/>
            <person name="Glavina del Rio T."/>
            <person name="Nolan M."/>
            <person name="Chen F."/>
            <person name="Tice H."/>
            <person name="Pitluck S."/>
            <person name="Cheng J.F."/>
            <person name="Chertkov O."/>
            <person name="Brettin T."/>
            <person name="Han C."/>
            <person name="Detter J.C."/>
            <person name="Kuske C."/>
            <person name="Bruce D."/>
            <person name="Goodwin L."/>
            <person name="Ovchinikova G."/>
            <person name="Pati A."/>
            <person name="Mikhailova N."/>
            <person name="Chen A."/>
            <person name="Palaniappan K."/>
            <person name="Land M."/>
            <person name="Hauser L."/>
            <person name="Chang Y.J."/>
            <person name="Jeffries C.D."/>
            <person name="Chain P."/>
            <person name="Rohde M."/>
            <person name="Goker M."/>
            <person name="Bristow J."/>
            <person name="Eisen J.A."/>
            <person name="Markowitz V."/>
            <person name="Hugenholtz P."/>
            <person name="Kyrpides N.C."/>
            <person name="Klenk H.P."/>
            <person name="Lapidus A."/>
        </authorList>
    </citation>
    <scope>NUCLEOTIDE SEQUENCE [LARGE SCALE GENOMIC DNA]</scope>
    <source>
        <strain evidence="5">ATCC 27377 / DSM 6068 / ICPB 4128</strain>
    </source>
</reference>
<dbReference type="InterPro" id="IPR042095">
    <property type="entry name" value="SUMF_sf"/>
</dbReference>
<dbReference type="STRING" id="530564.Psta_4204"/>
<keyword evidence="1" id="KW-0378">Hydrolase</keyword>
<dbReference type="HOGENOM" id="CLU_495067_0_0_0"/>
<keyword evidence="5" id="KW-1185">Reference proteome</keyword>
<feature type="domain" description="Sulfatase-modifying factor enzyme-like" evidence="2">
    <location>
        <begin position="54"/>
        <end position="241"/>
    </location>
</feature>
<evidence type="ECO:0000313" key="5">
    <source>
        <dbReference type="Proteomes" id="UP000001887"/>
    </source>
</evidence>
<dbReference type="eggNOG" id="COG1262">
    <property type="taxonomic scope" value="Bacteria"/>
</dbReference>
<dbReference type="InterPro" id="IPR016187">
    <property type="entry name" value="CTDL_fold"/>
</dbReference>
<dbReference type="KEGG" id="psl:Psta_4204"/>
<dbReference type="Proteomes" id="UP000001887">
    <property type="component" value="Chromosome"/>
</dbReference>
<dbReference type="EMBL" id="CP001848">
    <property type="protein sequence ID" value="ADB18852.1"/>
    <property type="molecule type" value="Genomic_DNA"/>
</dbReference>
<feature type="domain" description="SMP-30/Gluconolactonase/LRE-like region" evidence="3">
    <location>
        <begin position="272"/>
        <end position="527"/>
    </location>
</feature>
<dbReference type="eggNOG" id="COG3386">
    <property type="taxonomic scope" value="Bacteria"/>
</dbReference>
<dbReference type="GO" id="GO:0016787">
    <property type="term" value="F:hydrolase activity"/>
    <property type="evidence" value="ECO:0007669"/>
    <property type="project" value="UniProtKB-KW"/>
</dbReference>
<evidence type="ECO:0000256" key="1">
    <source>
        <dbReference type="ARBA" id="ARBA00022801"/>
    </source>
</evidence>
<dbReference type="Pfam" id="PF03781">
    <property type="entry name" value="FGE-sulfatase"/>
    <property type="match status" value="1"/>
</dbReference>
<organism evidence="4 5">
    <name type="scientific">Pirellula staleyi (strain ATCC 27377 / DSM 6068 / ICPB 4128)</name>
    <name type="common">Pirella staleyi</name>
    <dbReference type="NCBI Taxonomy" id="530564"/>
    <lineage>
        <taxon>Bacteria</taxon>
        <taxon>Pseudomonadati</taxon>
        <taxon>Planctomycetota</taxon>
        <taxon>Planctomycetia</taxon>
        <taxon>Pirellulales</taxon>
        <taxon>Pirellulaceae</taxon>
        <taxon>Pirellula</taxon>
    </lineage>
</organism>
<dbReference type="InterPro" id="IPR013658">
    <property type="entry name" value="SGL"/>
</dbReference>